<dbReference type="OrthoDB" id="2467806at2"/>
<name>A0A4R3KNH1_9FIRM</name>
<dbReference type="AlphaFoldDB" id="A0A4R3KNH1"/>
<reference evidence="1 2" key="1">
    <citation type="submission" date="2019-03" db="EMBL/GenBank/DDBJ databases">
        <title>Genomic Encyclopedia of Type Strains, Phase IV (KMG-IV): sequencing the most valuable type-strain genomes for metagenomic binning, comparative biology and taxonomic classification.</title>
        <authorList>
            <person name="Goeker M."/>
        </authorList>
    </citation>
    <scope>NUCLEOTIDE SEQUENCE [LARGE SCALE GENOMIC DNA]</scope>
    <source>
        <strain evidence="1 2">DSM 26752</strain>
    </source>
</reference>
<proteinExistence type="predicted"/>
<gene>
    <name evidence="1" type="ORF">EDD65_1217</name>
</gene>
<accession>A0A4R3KNH1</accession>
<evidence type="ECO:0000313" key="1">
    <source>
        <dbReference type="EMBL" id="TCS85552.1"/>
    </source>
</evidence>
<dbReference type="RefSeq" id="WP_132029719.1">
    <property type="nucleotide sequence ID" value="NZ_CP068564.1"/>
</dbReference>
<dbReference type="Proteomes" id="UP000294567">
    <property type="component" value="Unassembled WGS sequence"/>
</dbReference>
<protein>
    <recommendedName>
        <fullName evidence="3">Protein involved in plasmid replication-relaxation</fullName>
    </recommendedName>
</protein>
<keyword evidence="2" id="KW-1185">Reference proteome</keyword>
<sequence length="323" mass="37874">MSSGIRLQDRDIELLKKIIDFNGLPGPQIVEIFFNESVYGYKRLKQLQDNGYLKQVYYYAQNKKNNRLFAQRISAIYYATSKTLRELGYTIDPRYVVPKEDRLDVANLVGNLLARIPSLISKRQAIEKYSLKNFMPVSCVVPNDNPIFIYVLGNKIGRYDLGRIAGFIKSEVIPGAKHFIISRKFREKLFLQNAYFIPWSFATEYLPNIVNDHNFYIKEFLSITKKQFPGIKFLSYQEPLFKAEYNGEILHIGELISGNNQLRLILEEPPENTYIYAPSRKHFYGVRLKQGSFLFYSKKDKQIFKMYSKNNRMYSIPHVFDIN</sequence>
<comment type="caution">
    <text evidence="1">The sequence shown here is derived from an EMBL/GenBank/DDBJ whole genome shotgun (WGS) entry which is preliminary data.</text>
</comment>
<evidence type="ECO:0008006" key="3">
    <source>
        <dbReference type="Google" id="ProtNLM"/>
    </source>
</evidence>
<dbReference type="EMBL" id="SMAE01000021">
    <property type="protein sequence ID" value="TCS85552.1"/>
    <property type="molecule type" value="Genomic_DNA"/>
</dbReference>
<organism evidence="1 2">
    <name type="scientific">Keratinibaculum paraultunense</name>
    <dbReference type="NCBI Taxonomy" id="1278232"/>
    <lineage>
        <taxon>Bacteria</taxon>
        <taxon>Bacillati</taxon>
        <taxon>Bacillota</taxon>
        <taxon>Tissierellia</taxon>
        <taxon>Tissierellales</taxon>
        <taxon>Tepidimicrobiaceae</taxon>
        <taxon>Keratinibaculum</taxon>
    </lineage>
</organism>
<evidence type="ECO:0000313" key="2">
    <source>
        <dbReference type="Proteomes" id="UP000294567"/>
    </source>
</evidence>